<accession>A0A0B7KBH1</accession>
<dbReference type="Gene3D" id="2.100.10.30">
    <property type="entry name" value="Jacalin-like lectin domain"/>
    <property type="match status" value="1"/>
</dbReference>
<sequence>MGGWDYYCALCGGPFGVVYWDSEDDDDYKYDPDVLRDPDDPQLAWLQDNRIIGENPASDAQSKVWVSGPAVNDDYGTMNYELGETPDPALAALQNGGSISVYAWEADDPWCAPFHTRCREVLSRYVGVPELDKEIFFDTLKSKAADDQSGRSLNIHYGDISDKMEQYWGAERNAEHYVCDPVEVKGLRELYHNLPLRKVEEMSELKIYNTRGDPFAKFPPDILLLITSHLKEVTTLYSLRQASPAFANLELSNGFWRKRLKDDMPWLWDLPTPTFSQLHEVDWKKVYHRLDWGSRPCTRKHNRIPGLCNRRRIWTQLCPVFAEEYIQFAANVKAWGSTKALALKDAFETTPRQLGCPEVGGTRPIIENMIDFFEDLPSADISLVVDWAASEHLIDIHLLKNGHHNPTKGQRLTPDHTQTIHIPDDDWLTGLIFTTREEMVEGRREERYIFGLDILFAKQSPVKLGSDQGDKRLFYVSSPDRFIVALKPYRTDEGILTRMGLVEQPSEHAEGCQRIVDTSRDEYSIATMEYSWCKELPPLHVRLSQASVDRFSYLGFIDQNPMELLMFGTSEEELADITSISIDIHLGGIQVAYGHRPSRAVGFRFQAMKTLLIDGRGGERIVQCHSTVQGNPNSLTFLTNRGRCLSIGKSVGSRGPLHFTNGSTNLMPCGIFACWMKVGKAQWLLRSVGAVGSVLLGYVDITTLPSLPQDTSGYYWEPSMLPEGLIESGTIWGSRVIQENSNTIPRIVGTVPSMGCTVSRLDCSRPIAEMRVTLVHSTYDPILAPITAIAFRYTDGEEAAVGPDVFPSPSTCDWCSTGSSIREEIDQVPHYRHQIWKVGGKRLRSLRIWRPDSMSLGAIQFIAEGHKESPIWGFWGHNIREMEAGEMRFVGEGGGDFIGLKLFFQGIGRGGFRDDTVIVAIQGLSMA</sequence>
<protein>
    <recommendedName>
        <fullName evidence="2">F-box domain-containing protein</fullName>
    </recommendedName>
</protein>
<reference evidence="1" key="1">
    <citation type="submission" date="2015-01" db="EMBL/GenBank/DDBJ databases">
        <authorList>
            <person name="Durling Mikael"/>
        </authorList>
    </citation>
    <scope>NUCLEOTIDE SEQUENCE</scope>
</reference>
<dbReference type="EMBL" id="CDPU01000042">
    <property type="protein sequence ID" value="CEO54429.1"/>
    <property type="molecule type" value="Genomic_DNA"/>
</dbReference>
<dbReference type="AlphaFoldDB" id="A0A0B7KBH1"/>
<proteinExistence type="predicted"/>
<dbReference type="SUPFAM" id="SSF81383">
    <property type="entry name" value="F-box domain"/>
    <property type="match status" value="1"/>
</dbReference>
<evidence type="ECO:0000313" key="1">
    <source>
        <dbReference type="EMBL" id="CEO54429.1"/>
    </source>
</evidence>
<name>A0A0B7KBH1_BIOOC</name>
<dbReference type="InterPro" id="IPR036404">
    <property type="entry name" value="Jacalin-like_lectin_dom_sf"/>
</dbReference>
<evidence type="ECO:0008006" key="2">
    <source>
        <dbReference type="Google" id="ProtNLM"/>
    </source>
</evidence>
<dbReference type="InterPro" id="IPR036047">
    <property type="entry name" value="F-box-like_dom_sf"/>
</dbReference>
<gene>
    <name evidence="1" type="ORF">BN869_000010487_1</name>
</gene>
<organism evidence="1">
    <name type="scientific">Bionectria ochroleuca</name>
    <name type="common">Gliocladium roseum</name>
    <dbReference type="NCBI Taxonomy" id="29856"/>
    <lineage>
        <taxon>Eukaryota</taxon>
        <taxon>Fungi</taxon>
        <taxon>Dikarya</taxon>
        <taxon>Ascomycota</taxon>
        <taxon>Pezizomycotina</taxon>
        <taxon>Sordariomycetes</taxon>
        <taxon>Hypocreomycetidae</taxon>
        <taxon>Hypocreales</taxon>
        <taxon>Bionectriaceae</taxon>
        <taxon>Clonostachys</taxon>
    </lineage>
</organism>